<organism evidence="2 3">
    <name type="scientific">Protopolystoma xenopodis</name>
    <dbReference type="NCBI Taxonomy" id="117903"/>
    <lineage>
        <taxon>Eukaryota</taxon>
        <taxon>Metazoa</taxon>
        <taxon>Spiralia</taxon>
        <taxon>Lophotrochozoa</taxon>
        <taxon>Platyhelminthes</taxon>
        <taxon>Monogenea</taxon>
        <taxon>Polyopisthocotylea</taxon>
        <taxon>Polystomatidea</taxon>
        <taxon>Polystomatidae</taxon>
        <taxon>Protopolystoma</taxon>
    </lineage>
</organism>
<dbReference type="EMBL" id="CAAALY010018166">
    <property type="protein sequence ID" value="VEL13565.1"/>
    <property type="molecule type" value="Genomic_DNA"/>
</dbReference>
<evidence type="ECO:0000313" key="2">
    <source>
        <dbReference type="EMBL" id="VEL13565.1"/>
    </source>
</evidence>
<name>A0A448WJV1_9PLAT</name>
<protein>
    <submittedName>
        <fullName evidence="2">Uncharacterized protein</fullName>
    </submittedName>
</protein>
<feature type="compositionally biased region" description="Low complexity" evidence="1">
    <location>
        <begin position="254"/>
        <end position="273"/>
    </location>
</feature>
<keyword evidence="3" id="KW-1185">Reference proteome</keyword>
<accession>A0A448WJV1</accession>
<comment type="caution">
    <text evidence="2">The sequence shown here is derived from an EMBL/GenBank/DDBJ whole genome shotgun (WGS) entry which is preliminary data.</text>
</comment>
<gene>
    <name evidence="2" type="ORF">PXEA_LOCUS7005</name>
</gene>
<feature type="region of interest" description="Disordered" evidence="1">
    <location>
        <begin position="252"/>
        <end position="297"/>
    </location>
</feature>
<proteinExistence type="predicted"/>
<dbReference type="AlphaFoldDB" id="A0A448WJV1"/>
<dbReference type="Proteomes" id="UP000784294">
    <property type="component" value="Unassembled WGS sequence"/>
</dbReference>
<evidence type="ECO:0000313" key="3">
    <source>
        <dbReference type="Proteomes" id="UP000784294"/>
    </source>
</evidence>
<evidence type="ECO:0000256" key="1">
    <source>
        <dbReference type="SAM" id="MobiDB-lite"/>
    </source>
</evidence>
<sequence>MPSCRSQRQTYRQSDARKFVPSNCGEGMTFAEMQTSCGQQRHNFQFNKIPSKECQKVGLEGRKVPCRVPQEEFNQRKAMPKRPKCLVSSDKPGNCTHPTSSGIVYRDKLGVMLKLKRRTTNAEGGDNLCCKTCRQKDSINPSCLGSVLTCSRGATTCLHAFFSRRHYLTRLSIFQLYPICSSAAFAQPTTAHVPAASVHMYWRYLLSPSSQSLSVGVCQKGSLPVSTGSWQPPYPYTRLPASLPIPSRWPAPSFPASSTSPASSRRPSSPAATLRLGPFWKQLPGRLKSQPRSTEAG</sequence>
<reference evidence="2" key="1">
    <citation type="submission" date="2018-11" db="EMBL/GenBank/DDBJ databases">
        <authorList>
            <consortium name="Pathogen Informatics"/>
        </authorList>
    </citation>
    <scope>NUCLEOTIDE SEQUENCE</scope>
</reference>